<evidence type="ECO:0008006" key="4">
    <source>
        <dbReference type="Google" id="ProtNLM"/>
    </source>
</evidence>
<dbReference type="PANTHER" id="PTHR37012">
    <property type="entry name" value="B-ZIP TRANSCRIPTION FACTOR (EUROFUNG)-RELATED"/>
    <property type="match status" value="1"/>
</dbReference>
<evidence type="ECO:0000313" key="3">
    <source>
        <dbReference type="Proteomes" id="UP001194746"/>
    </source>
</evidence>
<reference evidence="2" key="2">
    <citation type="submission" date="2020-02" db="EMBL/GenBank/DDBJ databases">
        <authorList>
            <person name="Gilchrist C.L.M."/>
            <person name="Chooi Y.-H."/>
        </authorList>
    </citation>
    <scope>NUCLEOTIDE SEQUENCE</scope>
    <source>
        <strain evidence="2">MST-FP2251</strain>
    </source>
</reference>
<dbReference type="PANTHER" id="PTHR37012:SF6">
    <property type="entry name" value="BZIP TRANSCRIPTION FACTOR"/>
    <property type="match status" value="1"/>
</dbReference>
<feature type="region of interest" description="Disordered" evidence="1">
    <location>
        <begin position="1"/>
        <end position="31"/>
    </location>
</feature>
<feature type="region of interest" description="Disordered" evidence="1">
    <location>
        <begin position="92"/>
        <end position="189"/>
    </location>
</feature>
<evidence type="ECO:0000313" key="2">
    <source>
        <dbReference type="EMBL" id="KAF9894328.1"/>
    </source>
</evidence>
<organism evidence="2 3">
    <name type="scientific">Aspergillus nanangensis</name>
    <dbReference type="NCBI Taxonomy" id="2582783"/>
    <lineage>
        <taxon>Eukaryota</taxon>
        <taxon>Fungi</taxon>
        <taxon>Dikarya</taxon>
        <taxon>Ascomycota</taxon>
        <taxon>Pezizomycotina</taxon>
        <taxon>Eurotiomycetes</taxon>
        <taxon>Eurotiomycetidae</taxon>
        <taxon>Eurotiales</taxon>
        <taxon>Aspergillaceae</taxon>
        <taxon>Aspergillus</taxon>
        <taxon>Aspergillus subgen. Circumdati</taxon>
    </lineage>
</organism>
<feature type="compositionally biased region" description="Polar residues" evidence="1">
    <location>
        <begin position="1"/>
        <end position="12"/>
    </location>
</feature>
<dbReference type="GO" id="GO:0003700">
    <property type="term" value="F:DNA-binding transcription factor activity"/>
    <property type="evidence" value="ECO:0007669"/>
    <property type="project" value="InterPro"/>
</dbReference>
<sequence>MSSHHQNASLTSSEKKRLRDRRAQQTMREKRDARVKALEDRAAFCDQHHAAGWVQQLFNAVYSLRQENEMLRARQEHLSSIVTSWKMADEVTVQPPMSRSSSTTDGGSGAPFHHSSSTHIKLPPPSTTTTISEAFPTTNNNSHARHSPHPELSPPSGTGAVEPPPILNPISHHSHSSDSSSPHGFFSSAPTPLPETIHLPGLLSPCPPLQAISTTVPPWCLLPMNSSTPEIFVPPTCPWLSPADLVSSTPPHPSPLDLLHGTRRNYLADGIHRAIRRRAMRDSECLALGWLAYLYSRWRMAPSPATFARLTDFQRPVLAQLQTPHPMALDFMVWPQMRRNLMRHWAKYDFVELTGYMSCCVKVRWPWGKNVLERDEEDRLQVRREFLEVFTDEGGWGVTEEFIERYPELVEGMDVEALRFRITVPSEEDFAREGL</sequence>
<dbReference type="InterPro" id="IPR021833">
    <property type="entry name" value="DUF3425"/>
</dbReference>
<name>A0AAD4H045_ASPNN</name>
<reference evidence="2" key="1">
    <citation type="journal article" date="2019" name="Beilstein J. Org. Chem.">
        <title>Nanangenines: drimane sesquiterpenoids as the dominant metabolite cohort of a novel Australian fungus, Aspergillus nanangensis.</title>
        <authorList>
            <person name="Lacey H.J."/>
            <person name="Gilchrist C.L.M."/>
            <person name="Crombie A."/>
            <person name="Kalaitzis J.A."/>
            <person name="Vuong D."/>
            <person name="Rutledge P.J."/>
            <person name="Turner P."/>
            <person name="Pitt J.I."/>
            <person name="Lacey E."/>
            <person name="Chooi Y.H."/>
            <person name="Piggott A.M."/>
        </authorList>
    </citation>
    <scope>NUCLEOTIDE SEQUENCE</scope>
    <source>
        <strain evidence="2">MST-FP2251</strain>
    </source>
</reference>
<proteinExistence type="predicted"/>
<evidence type="ECO:0000256" key="1">
    <source>
        <dbReference type="SAM" id="MobiDB-lite"/>
    </source>
</evidence>
<dbReference type="Gene3D" id="1.20.5.170">
    <property type="match status" value="1"/>
</dbReference>
<feature type="compositionally biased region" description="Basic and acidic residues" evidence="1">
    <location>
        <begin position="13"/>
        <end position="31"/>
    </location>
</feature>
<dbReference type="Pfam" id="PF11905">
    <property type="entry name" value="DUF3425"/>
    <property type="match status" value="1"/>
</dbReference>
<keyword evidence="3" id="KW-1185">Reference proteome</keyword>
<feature type="compositionally biased region" description="Polar residues" evidence="1">
    <location>
        <begin position="127"/>
        <end position="142"/>
    </location>
</feature>
<dbReference type="Proteomes" id="UP001194746">
    <property type="component" value="Unassembled WGS sequence"/>
</dbReference>
<dbReference type="InterPro" id="IPR046347">
    <property type="entry name" value="bZIP_sf"/>
</dbReference>
<feature type="compositionally biased region" description="Low complexity" evidence="1">
    <location>
        <begin position="177"/>
        <end position="188"/>
    </location>
</feature>
<protein>
    <recommendedName>
        <fullName evidence="4">BZIP domain-containing protein</fullName>
    </recommendedName>
</protein>
<dbReference type="AlphaFoldDB" id="A0AAD4H045"/>
<dbReference type="SUPFAM" id="SSF57959">
    <property type="entry name" value="Leucine zipper domain"/>
    <property type="match status" value="1"/>
</dbReference>
<dbReference type="CDD" id="cd14688">
    <property type="entry name" value="bZIP_YAP"/>
    <property type="match status" value="1"/>
</dbReference>
<dbReference type="EMBL" id="VCAU01000004">
    <property type="protein sequence ID" value="KAF9894328.1"/>
    <property type="molecule type" value="Genomic_DNA"/>
</dbReference>
<accession>A0AAD4H045</accession>
<comment type="caution">
    <text evidence="2">The sequence shown here is derived from an EMBL/GenBank/DDBJ whole genome shotgun (WGS) entry which is preliminary data.</text>
</comment>
<gene>
    <name evidence="2" type="ORF">FE257_007831</name>
</gene>